<gene>
    <name evidence="2" type="ORF">L798_12662</name>
</gene>
<evidence type="ECO:0000256" key="1">
    <source>
        <dbReference type="SAM" id="Phobius"/>
    </source>
</evidence>
<feature type="transmembrane region" description="Helical" evidence="1">
    <location>
        <begin position="20"/>
        <end position="40"/>
    </location>
</feature>
<accession>A0A067QTI9</accession>
<keyword evidence="1" id="KW-1133">Transmembrane helix</keyword>
<name>A0A067QTI9_ZOONE</name>
<sequence>MLSTVIILGVILDTPLDRKLILVITLPGAVMFFASGAIMMEAWNIYAVRSDKVLGAGILTTSTPFGQTKFLELAS</sequence>
<proteinExistence type="predicted"/>
<reference evidence="2 3" key="1">
    <citation type="journal article" date="2014" name="Nat. Commun.">
        <title>Molecular traces of alternative social organization in a termite genome.</title>
        <authorList>
            <person name="Terrapon N."/>
            <person name="Li C."/>
            <person name="Robertson H.M."/>
            <person name="Ji L."/>
            <person name="Meng X."/>
            <person name="Booth W."/>
            <person name="Chen Z."/>
            <person name="Childers C.P."/>
            <person name="Glastad K.M."/>
            <person name="Gokhale K."/>
            <person name="Gowin J."/>
            <person name="Gronenberg W."/>
            <person name="Hermansen R.A."/>
            <person name="Hu H."/>
            <person name="Hunt B.G."/>
            <person name="Huylmans A.K."/>
            <person name="Khalil S.M."/>
            <person name="Mitchell R.D."/>
            <person name="Munoz-Torres M.C."/>
            <person name="Mustard J.A."/>
            <person name="Pan H."/>
            <person name="Reese J.T."/>
            <person name="Scharf M.E."/>
            <person name="Sun F."/>
            <person name="Vogel H."/>
            <person name="Xiao J."/>
            <person name="Yang W."/>
            <person name="Yang Z."/>
            <person name="Yang Z."/>
            <person name="Zhou J."/>
            <person name="Zhu J."/>
            <person name="Brent C.S."/>
            <person name="Elsik C.G."/>
            <person name="Goodisman M.A."/>
            <person name="Liberles D.A."/>
            <person name="Roe R.M."/>
            <person name="Vargo E.L."/>
            <person name="Vilcinskas A."/>
            <person name="Wang J."/>
            <person name="Bornberg-Bauer E."/>
            <person name="Korb J."/>
            <person name="Zhang G."/>
            <person name="Liebig J."/>
        </authorList>
    </citation>
    <scope>NUCLEOTIDE SEQUENCE [LARGE SCALE GENOMIC DNA]</scope>
    <source>
        <tissue evidence="2">Whole organism</tissue>
    </source>
</reference>
<keyword evidence="1" id="KW-0472">Membrane</keyword>
<evidence type="ECO:0000313" key="2">
    <source>
        <dbReference type="EMBL" id="KDR13071.1"/>
    </source>
</evidence>
<keyword evidence="3" id="KW-1185">Reference proteome</keyword>
<protein>
    <submittedName>
        <fullName evidence="2">Uncharacterized protein</fullName>
    </submittedName>
</protein>
<organism evidence="2 3">
    <name type="scientific">Zootermopsis nevadensis</name>
    <name type="common">Dampwood termite</name>
    <dbReference type="NCBI Taxonomy" id="136037"/>
    <lineage>
        <taxon>Eukaryota</taxon>
        <taxon>Metazoa</taxon>
        <taxon>Ecdysozoa</taxon>
        <taxon>Arthropoda</taxon>
        <taxon>Hexapoda</taxon>
        <taxon>Insecta</taxon>
        <taxon>Pterygota</taxon>
        <taxon>Neoptera</taxon>
        <taxon>Polyneoptera</taxon>
        <taxon>Dictyoptera</taxon>
        <taxon>Blattodea</taxon>
        <taxon>Blattoidea</taxon>
        <taxon>Termitoidae</taxon>
        <taxon>Termopsidae</taxon>
        <taxon>Zootermopsis</taxon>
    </lineage>
</organism>
<keyword evidence="1" id="KW-0812">Transmembrane</keyword>
<dbReference type="EMBL" id="KK852974">
    <property type="protein sequence ID" value="KDR13071.1"/>
    <property type="molecule type" value="Genomic_DNA"/>
</dbReference>
<dbReference type="InParanoid" id="A0A067QTI9"/>
<dbReference type="AlphaFoldDB" id="A0A067QTI9"/>
<evidence type="ECO:0000313" key="3">
    <source>
        <dbReference type="Proteomes" id="UP000027135"/>
    </source>
</evidence>
<dbReference type="Proteomes" id="UP000027135">
    <property type="component" value="Unassembled WGS sequence"/>
</dbReference>